<name>A0ABY9K6G3_9HYPH</name>
<dbReference type="Proteomes" id="UP001225788">
    <property type="component" value="Chromosome"/>
</dbReference>
<dbReference type="EMBL" id="CP132314">
    <property type="protein sequence ID" value="WLS04160.1"/>
    <property type="molecule type" value="Genomic_DNA"/>
</dbReference>
<gene>
    <name evidence="2" type="ORF">Q9315_05950</name>
</gene>
<evidence type="ECO:0000313" key="3">
    <source>
        <dbReference type="Proteomes" id="UP001225788"/>
    </source>
</evidence>
<sequence length="310" mass="33523">MNRMALAFCVAAALSFGAHTSLAAQSSKVDHAGQPEWTFSQGDPEHGERTCTAAVSSATYGVSLYGTVAGSLALTVEKYAEDSAEKTFQVDDGFPYTLAALDDEVEVKGVYVQFPTDLIYDIMDGKQLVISAFDRGELSVSLKGSQSALRSFVACYMGLEKWEDLAQRRISVTRDVSARLTGTCNKLIVAGRNRTGDCAANRGAALEQNKETGFSVVVVYDNPKTMLSFEGHAAQIRPDGETQYQPVSLVRKTGAHGMREMAITVGACAIPMNTYRAGIATIRCSAIDGEGQEYEFEYEKNVMPAEIEVE</sequence>
<feature type="signal peptide" evidence="1">
    <location>
        <begin position="1"/>
        <end position="23"/>
    </location>
</feature>
<protein>
    <submittedName>
        <fullName evidence="2">Uncharacterized protein</fullName>
    </submittedName>
</protein>
<organism evidence="2 3">
    <name type="scientific">Shinella oryzae</name>
    <dbReference type="NCBI Taxonomy" id="2871820"/>
    <lineage>
        <taxon>Bacteria</taxon>
        <taxon>Pseudomonadati</taxon>
        <taxon>Pseudomonadota</taxon>
        <taxon>Alphaproteobacteria</taxon>
        <taxon>Hyphomicrobiales</taxon>
        <taxon>Rhizobiaceae</taxon>
        <taxon>Shinella</taxon>
    </lineage>
</organism>
<dbReference type="RefSeq" id="WP_306160070.1">
    <property type="nucleotide sequence ID" value="NZ_CP132314.1"/>
</dbReference>
<keyword evidence="3" id="KW-1185">Reference proteome</keyword>
<accession>A0ABY9K6G3</accession>
<keyword evidence="1" id="KW-0732">Signal</keyword>
<evidence type="ECO:0000313" key="2">
    <source>
        <dbReference type="EMBL" id="WLS04160.1"/>
    </source>
</evidence>
<evidence type="ECO:0000256" key="1">
    <source>
        <dbReference type="SAM" id="SignalP"/>
    </source>
</evidence>
<feature type="chain" id="PRO_5046999050" evidence="1">
    <location>
        <begin position="24"/>
        <end position="310"/>
    </location>
</feature>
<proteinExistence type="predicted"/>
<reference evidence="2 3" key="1">
    <citation type="submission" date="2023-08" db="EMBL/GenBank/DDBJ databases">
        <title>Pathogen: clinical or host-associated sample.</title>
        <authorList>
            <person name="Hergert J."/>
            <person name="Casey R."/>
            <person name="Wagner J."/>
            <person name="Young E.L."/>
            <person name="Oakeson K.F."/>
        </authorList>
    </citation>
    <scope>NUCLEOTIDE SEQUENCE [LARGE SCALE GENOMIC DNA]</scope>
    <source>
        <strain evidence="2 3">UPHL-collab-2</strain>
    </source>
</reference>